<evidence type="ECO:0000256" key="1">
    <source>
        <dbReference type="ARBA" id="ARBA00004613"/>
    </source>
</evidence>
<dbReference type="InterPro" id="IPR045051">
    <property type="entry name" value="SBT"/>
</dbReference>
<dbReference type="Gene3D" id="3.40.50.200">
    <property type="entry name" value="Peptidase S8/S53 domain"/>
    <property type="match status" value="1"/>
</dbReference>
<feature type="active site" description="Charge relay system" evidence="8 9">
    <location>
        <position position="207"/>
    </location>
</feature>
<dbReference type="Pfam" id="PF17766">
    <property type="entry name" value="fn3_6"/>
    <property type="match status" value="1"/>
</dbReference>
<dbReference type="InterPro" id="IPR034197">
    <property type="entry name" value="Peptidases_S8_3"/>
</dbReference>
<dbReference type="PRINTS" id="PR00723">
    <property type="entry name" value="SUBTILISIN"/>
</dbReference>
<protein>
    <submittedName>
        <fullName evidence="15">Serine protease</fullName>
    </submittedName>
</protein>
<evidence type="ECO:0000256" key="4">
    <source>
        <dbReference type="ARBA" id="ARBA00022729"/>
    </source>
</evidence>
<keyword evidence="16" id="KW-1185">Reference proteome</keyword>
<evidence type="ECO:0000256" key="7">
    <source>
        <dbReference type="ARBA" id="ARBA00023180"/>
    </source>
</evidence>
<dbReference type="PROSITE" id="PS00136">
    <property type="entry name" value="SUBTILASE_ASP"/>
    <property type="match status" value="1"/>
</dbReference>
<dbReference type="InterPro" id="IPR036852">
    <property type="entry name" value="Peptidase_S8/S53_dom_sf"/>
</dbReference>
<dbReference type="InterPro" id="IPR037045">
    <property type="entry name" value="S8pro/Inhibitor_I9_sf"/>
</dbReference>
<name>A0AAV3PFG7_LITER</name>
<keyword evidence="7" id="KW-0325">Glycoprotein</keyword>
<feature type="active site" description="Charge relay system" evidence="8 9">
    <location>
        <position position="531"/>
    </location>
</feature>
<dbReference type="CDD" id="cd04852">
    <property type="entry name" value="Peptidases_S8_3"/>
    <property type="match status" value="1"/>
</dbReference>
<gene>
    <name evidence="15" type="ORF">LIER_08793</name>
</gene>
<dbReference type="InterPro" id="IPR000209">
    <property type="entry name" value="Peptidase_S8/S53_dom"/>
</dbReference>
<evidence type="ECO:0000256" key="10">
    <source>
        <dbReference type="SAM" id="SignalP"/>
    </source>
</evidence>
<feature type="domain" description="PA" evidence="12">
    <location>
        <begin position="363"/>
        <end position="450"/>
    </location>
</feature>
<dbReference type="EMBL" id="BAABME010001447">
    <property type="protein sequence ID" value="GAA0149672.1"/>
    <property type="molecule type" value="Genomic_DNA"/>
</dbReference>
<dbReference type="Gene3D" id="3.50.30.30">
    <property type="match status" value="1"/>
</dbReference>
<evidence type="ECO:0000256" key="2">
    <source>
        <dbReference type="ARBA" id="ARBA00011073"/>
    </source>
</evidence>
<proteinExistence type="inferred from homology"/>
<feature type="domain" description="Inhibitor I9" evidence="13">
    <location>
        <begin position="37"/>
        <end position="120"/>
    </location>
</feature>
<organism evidence="15 16">
    <name type="scientific">Lithospermum erythrorhizon</name>
    <name type="common">Purple gromwell</name>
    <name type="synonym">Lithospermum officinale var. erythrorhizon</name>
    <dbReference type="NCBI Taxonomy" id="34254"/>
    <lineage>
        <taxon>Eukaryota</taxon>
        <taxon>Viridiplantae</taxon>
        <taxon>Streptophyta</taxon>
        <taxon>Embryophyta</taxon>
        <taxon>Tracheophyta</taxon>
        <taxon>Spermatophyta</taxon>
        <taxon>Magnoliopsida</taxon>
        <taxon>eudicotyledons</taxon>
        <taxon>Gunneridae</taxon>
        <taxon>Pentapetalae</taxon>
        <taxon>asterids</taxon>
        <taxon>lamiids</taxon>
        <taxon>Boraginales</taxon>
        <taxon>Boraginaceae</taxon>
        <taxon>Boraginoideae</taxon>
        <taxon>Lithospermeae</taxon>
        <taxon>Lithospermum</taxon>
    </lineage>
</organism>
<evidence type="ECO:0000256" key="6">
    <source>
        <dbReference type="ARBA" id="ARBA00022825"/>
    </source>
</evidence>
<dbReference type="Proteomes" id="UP001454036">
    <property type="component" value="Unassembled WGS sequence"/>
</dbReference>
<evidence type="ECO:0000256" key="5">
    <source>
        <dbReference type="ARBA" id="ARBA00022801"/>
    </source>
</evidence>
<dbReference type="InterPro" id="IPR003137">
    <property type="entry name" value="PA_domain"/>
</dbReference>
<evidence type="ECO:0000256" key="8">
    <source>
        <dbReference type="PIRSR" id="PIRSR615500-1"/>
    </source>
</evidence>
<reference evidence="15 16" key="1">
    <citation type="submission" date="2024-01" db="EMBL/GenBank/DDBJ databases">
        <title>The complete chloroplast genome sequence of Lithospermum erythrorhizon: insights into the phylogenetic relationship among Boraginaceae species and the maternal lineages of purple gromwells.</title>
        <authorList>
            <person name="Okada T."/>
            <person name="Watanabe K."/>
        </authorList>
    </citation>
    <scope>NUCLEOTIDE SEQUENCE [LARGE SCALE GENOMIC DNA]</scope>
</reference>
<dbReference type="Pfam" id="PF05922">
    <property type="entry name" value="Inhibitor_I9"/>
    <property type="match status" value="1"/>
</dbReference>
<comment type="similarity">
    <text evidence="2 9">Belongs to the peptidase S8 family.</text>
</comment>
<evidence type="ECO:0000313" key="16">
    <source>
        <dbReference type="Proteomes" id="UP001454036"/>
    </source>
</evidence>
<keyword evidence="3 9" id="KW-0645">Protease</keyword>
<accession>A0AAV3PFG7</accession>
<keyword evidence="6 9" id="KW-0720">Serine protease</keyword>
<dbReference type="InterPro" id="IPR015500">
    <property type="entry name" value="Peptidase_S8_subtilisin-rel"/>
</dbReference>
<dbReference type="GO" id="GO:0006508">
    <property type="term" value="P:proteolysis"/>
    <property type="evidence" value="ECO:0007669"/>
    <property type="project" value="UniProtKB-KW"/>
</dbReference>
<evidence type="ECO:0000259" key="11">
    <source>
        <dbReference type="Pfam" id="PF00082"/>
    </source>
</evidence>
<feature type="signal peptide" evidence="10">
    <location>
        <begin position="1"/>
        <end position="23"/>
    </location>
</feature>
<dbReference type="GO" id="GO:0004252">
    <property type="term" value="F:serine-type endopeptidase activity"/>
    <property type="evidence" value="ECO:0007669"/>
    <property type="project" value="UniProtKB-UniRule"/>
</dbReference>
<sequence>MASKVELTLLQISFLCFFAHCFALVQETKESSSAQYTYIVHVRNPFEHVSSLSNDHLERWHSSFLAKSTEGSNGGSGMLLHSYRHVMSGFAARLTAEDVEEMAKKDGFISARKDRVHSLHTTHTPSFLGLHLNVGFWQGSTYGDGVVIGLLDTGITPDHPSFNDEGMPPPPSKWKGKCEGGIVCNNKLIGAKNLLSTGEPPLDTEGHGTHTSSAAAGNFVSNANVFGQANGTASGMAPRAHVAMYKVCAETCRSSAILAGMDAAIEDGVDVISYSIGGGSVPFYEDSLSIAAYSAIQKGIIVSTSAGNDGPSNGTLSNEAPWVITVGASTMDRNFRTTVVLGNAEEFDGQSVFQPKDFPSTLAPLIYPGSTNDGSMYCGNGSLNGFDVKGKVVMCYIGGDVARIEKGRTVKDAGGIAMIILNTDVQGYSVVADTHVLPVAHVSYEASEKIMAYLTSTTNPMATISFKGTIIGVKDAPTVTHFSSRGPSLESPGILKPDIIGPGLSILAAWPVSLENNTNTKSTFNVISGTSMSCPHLSGIAALLKKSHPNWSPAAIKSAIMTTADTLNLNNKPIMDERMRPADLFTLGAGHINPSKANDPGLVYDIQPKDYIPYLCGLGYTDNQVGIIVQQTVTCSQITSIEQAQLNYPSFAINLSSGNKTYTRTVTNVGPAQSTYSLSIYTVPELGIEVNPTSLAFTSINQQITYQITFKYSNIPVISPHVEGAIEWSDGKGHVVRSPISVQLP</sequence>
<dbReference type="FunFam" id="3.50.30.30:FF:000005">
    <property type="entry name" value="subtilisin-like protease SBT1.5"/>
    <property type="match status" value="1"/>
</dbReference>
<dbReference type="InterPro" id="IPR041469">
    <property type="entry name" value="Subtilisin-like_FN3"/>
</dbReference>
<dbReference type="AlphaFoldDB" id="A0AAV3PFG7"/>
<dbReference type="Gene3D" id="3.30.70.80">
    <property type="entry name" value="Peptidase S8 propeptide/proteinase inhibitor I9"/>
    <property type="match status" value="1"/>
</dbReference>
<evidence type="ECO:0000259" key="12">
    <source>
        <dbReference type="Pfam" id="PF02225"/>
    </source>
</evidence>
<feature type="chain" id="PRO_5043954760" evidence="10">
    <location>
        <begin position="24"/>
        <end position="745"/>
    </location>
</feature>
<dbReference type="Pfam" id="PF02225">
    <property type="entry name" value="PA"/>
    <property type="match status" value="1"/>
</dbReference>
<keyword evidence="4 10" id="KW-0732">Signal</keyword>
<dbReference type="GO" id="GO:0005576">
    <property type="term" value="C:extracellular region"/>
    <property type="evidence" value="ECO:0007669"/>
    <property type="project" value="UniProtKB-SubCell"/>
</dbReference>
<feature type="domain" description="Peptidase S8/S53" evidence="11">
    <location>
        <begin position="143"/>
        <end position="567"/>
    </location>
</feature>
<evidence type="ECO:0000313" key="15">
    <source>
        <dbReference type="EMBL" id="GAA0149672.1"/>
    </source>
</evidence>
<dbReference type="CDD" id="cd02120">
    <property type="entry name" value="PA_subtilisin_like"/>
    <property type="match status" value="1"/>
</dbReference>
<dbReference type="InterPro" id="IPR010259">
    <property type="entry name" value="S8pro/Inhibitor_I9"/>
</dbReference>
<dbReference type="InterPro" id="IPR023827">
    <property type="entry name" value="Peptidase_S8_Asp-AS"/>
</dbReference>
<evidence type="ECO:0000259" key="14">
    <source>
        <dbReference type="Pfam" id="PF17766"/>
    </source>
</evidence>
<feature type="active site" description="Charge relay system" evidence="8 9">
    <location>
        <position position="152"/>
    </location>
</feature>
<evidence type="ECO:0000256" key="3">
    <source>
        <dbReference type="ARBA" id="ARBA00022670"/>
    </source>
</evidence>
<keyword evidence="5 9" id="KW-0378">Hydrolase</keyword>
<dbReference type="PROSITE" id="PS51892">
    <property type="entry name" value="SUBTILASE"/>
    <property type="match status" value="1"/>
</dbReference>
<dbReference type="Gene3D" id="2.60.40.2310">
    <property type="match status" value="1"/>
</dbReference>
<evidence type="ECO:0000256" key="9">
    <source>
        <dbReference type="PROSITE-ProRule" id="PRU01240"/>
    </source>
</evidence>
<evidence type="ECO:0000259" key="13">
    <source>
        <dbReference type="Pfam" id="PF05922"/>
    </source>
</evidence>
<feature type="domain" description="Subtilisin-like protease fibronectin type-III" evidence="14">
    <location>
        <begin position="645"/>
        <end position="742"/>
    </location>
</feature>
<dbReference type="Pfam" id="PF00082">
    <property type="entry name" value="Peptidase_S8"/>
    <property type="match status" value="1"/>
</dbReference>
<comment type="caution">
    <text evidence="15">The sequence shown here is derived from an EMBL/GenBank/DDBJ whole genome shotgun (WGS) entry which is preliminary data.</text>
</comment>
<dbReference type="SUPFAM" id="SSF52743">
    <property type="entry name" value="Subtilisin-like"/>
    <property type="match status" value="1"/>
</dbReference>
<dbReference type="PANTHER" id="PTHR10795">
    <property type="entry name" value="PROPROTEIN CONVERTASE SUBTILISIN/KEXIN"/>
    <property type="match status" value="1"/>
</dbReference>
<comment type="subcellular location">
    <subcellularLocation>
        <location evidence="1">Secreted</location>
    </subcellularLocation>
</comment>